<dbReference type="InterPro" id="IPR029147">
    <property type="entry name" value="CFAP77"/>
</dbReference>
<dbReference type="AlphaFoldDB" id="A0A9N7UPK2"/>
<feature type="compositionally biased region" description="Polar residues" evidence="1">
    <location>
        <begin position="197"/>
        <end position="208"/>
    </location>
</feature>
<keyword evidence="3" id="KW-1185">Reference proteome</keyword>
<dbReference type="PANTHER" id="PTHR28617:SF1">
    <property type="entry name" value="CILIA- AND FLAGELLA-ASSOCIATED PROTEIN 77"/>
    <property type="match status" value="1"/>
</dbReference>
<feature type="region of interest" description="Disordered" evidence="1">
    <location>
        <begin position="105"/>
        <end position="124"/>
    </location>
</feature>
<comment type="caution">
    <text evidence="2">The sequence shown here is derived from an EMBL/GenBank/DDBJ whole genome shotgun (WGS) entry which is preliminary data.</text>
</comment>
<proteinExistence type="predicted"/>
<dbReference type="Proteomes" id="UP001153269">
    <property type="component" value="Unassembled WGS sequence"/>
</dbReference>
<dbReference type="PANTHER" id="PTHR28617">
    <property type="entry name" value="CILIA- AND FLAGELLA-ASSOCIATED PROTEIN 77"/>
    <property type="match status" value="1"/>
</dbReference>
<feature type="compositionally biased region" description="Polar residues" evidence="1">
    <location>
        <begin position="163"/>
        <end position="179"/>
    </location>
</feature>
<accession>A0A9N7UPK2</accession>
<gene>
    <name evidence="2" type="ORF">PLEPLA_LOCUS22472</name>
</gene>
<feature type="compositionally biased region" description="Polar residues" evidence="1">
    <location>
        <begin position="336"/>
        <end position="355"/>
    </location>
</feature>
<feature type="compositionally biased region" description="Polar residues" evidence="1">
    <location>
        <begin position="300"/>
        <end position="312"/>
    </location>
</feature>
<sequence length="386" mass="40660">MSSHRMGVVRDSMLTNPLMIKVSLGQSRSRGFLRPGPDFTFGTSSSSMQNGGVAEVLSSWRVQPRGEAADPHRVLVPDFVSLNRNAVKAGLVTSNELRQYRAQLGGGKTKHPAPKLQEGGASQKLVVPDITTRDVSVRPASPLSHLLSHQYAHRWKEEQLSRIQTSNHNQQLRTKPGSDTRTSLLRRSRPLPVPRSQVTWQHFNQQLQGPAGTSRDQQGPAGGSRDQQGPAGGSRGQRDQQGAAGTNRTRRDQQGLTGTSRGQQGPTGPEGPTGPSRDQQGPAGGSRDQQGPAGAAGGSRDQQGPEGTNRAQQGPAGGSRDQQGAAGTNRTRRDQQGLTGPSRGQQGPAGTSRAQQGPAGGSRGQQGPTGPEGVNRDQQGAAGSED</sequence>
<dbReference type="EMBL" id="CADEAL010001662">
    <property type="protein sequence ID" value="CAB1434426.1"/>
    <property type="molecule type" value="Genomic_DNA"/>
</dbReference>
<protein>
    <submittedName>
        <fullName evidence="2">Uncharacterized protein</fullName>
    </submittedName>
</protein>
<evidence type="ECO:0000313" key="3">
    <source>
        <dbReference type="Proteomes" id="UP001153269"/>
    </source>
</evidence>
<dbReference type="Pfam" id="PF14825">
    <property type="entry name" value="CFAP77"/>
    <property type="match status" value="1"/>
</dbReference>
<evidence type="ECO:0000256" key="1">
    <source>
        <dbReference type="SAM" id="MobiDB-lite"/>
    </source>
</evidence>
<evidence type="ECO:0000313" key="2">
    <source>
        <dbReference type="EMBL" id="CAB1434426.1"/>
    </source>
</evidence>
<name>A0A9N7UPK2_PLEPL</name>
<reference evidence="2" key="1">
    <citation type="submission" date="2020-03" db="EMBL/GenBank/DDBJ databases">
        <authorList>
            <person name="Weist P."/>
        </authorList>
    </citation>
    <scope>NUCLEOTIDE SEQUENCE</scope>
</reference>
<organism evidence="2 3">
    <name type="scientific">Pleuronectes platessa</name>
    <name type="common">European plaice</name>
    <dbReference type="NCBI Taxonomy" id="8262"/>
    <lineage>
        <taxon>Eukaryota</taxon>
        <taxon>Metazoa</taxon>
        <taxon>Chordata</taxon>
        <taxon>Craniata</taxon>
        <taxon>Vertebrata</taxon>
        <taxon>Euteleostomi</taxon>
        <taxon>Actinopterygii</taxon>
        <taxon>Neopterygii</taxon>
        <taxon>Teleostei</taxon>
        <taxon>Neoteleostei</taxon>
        <taxon>Acanthomorphata</taxon>
        <taxon>Carangaria</taxon>
        <taxon>Pleuronectiformes</taxon>
        <taxon>Pleuronectoidei</taxon>
        <taxon>Pleuronectidae</taxon>
        <taxon>Pleuronectes</taxon>
    </lineage>
</organism>
<feature type="region of interest" description="Disordered" evidence="1">
    <location>
        <begin position="163"/>
        <end position="386"/>
    </location>
</feature>
<feature type="compositionally biased region" description="Polar residues" evidence="1">
    <location>
        <begin position="320"/>
        <end position="329"/>
    </location>
</feature>